<accession>A0AA87ZL51</accession>
<gene>
    <name evidence="1" type="ORF">TIFTF001_048410</name>
</gene>
<evidence type="ECO:0000313" key="1">
    <source>
        <dbReference type="EMBL" id="GMN35030.1"/>
    </source>
</evidence>
<name>A0AA87ZL51_FICCA</name>
<protein>
    <submittedName>
        <fullName evidence="1">Uncharacterized protein</fullName>
    </submittedName>
</protein>
<dbReference type="Proteomes" id="UP001187192">
    <property type="component" value="Unassembled WGS sequence"/>
</dbReference>
<keyword evidence="2" id="KW-1185">Reference proteome</keyword>
<dbReference type="EMBL" id="BTGU01006151">
    <property type="protein sequence ID" value="GMN35030.1"/>
    <property type="molecule type" value="Genomic_DNA"/>
</dbReference>
<reference evidence="1" key="1">
    <citation type="submission" date="2023-07" db="EMBL/GenBank/DDBJ databases">
        <title>draft genome sequence of fig (Ficus carica).</title>
        <authorList>
            <person name="Takahashi T."/>
            <person name="Nishimura K."/>
        </authorList>
    </citation>
    <scope>NUCLEOTIDE SEQUENCE</scope>
</reference>
<proteinExistence type="predicted"/>
<comment type="caution">
    <text evidence="1">The sequence shown here is derived from an EMBL/GenBank/DDBJ whole genome shotgun (WGS) entry which is preliminary data.</text>
</comment>
<organism evidence="1 2">
    <name type="scientific">Ficus carica</name>
    <name type="common">Common fig</name>
    <dbReference type="NCBI Taxonomy" id="3494"/>
    <lineage>
        <taxon>Eukaryota</taxon>
        <taxon>Viridiplantae</taxon>
        <taxon>Streptophyta</taxon>
        <taxon>Embryophyta</taxon>
        <taxon>Tracheophyta</taxon>
        <taxon>Spermatophyta</taxon>
        <taxon>Magnoliopsida</taxon>
        <taxon>eudicotyledons</taxon>
        <taxon>Gunneridae</taxon>
        <taxon>Pentapetalae</taxon>
        <taxon>rosids</taxon>
        <taxon>fabids</taxon>
        <taxon>Rosales</taxon>
        <taxon>Moraceae</taxon>
        <taxon>Ficeae</taxon>
        <taxon>Ficus</taxon>
    </lineage>
</organism>
<sequence>MNRHSNTNESAAATAAATTELAAAWRRRLGGGSGYLRNLENVKRNEKVCGEKSRPSERHDFVATDETSDCGHRVSTFQFVLF</sequence>
<dbReference type="AlphaFoldDB" id="A0AA87ZL51"/>
<evidence type="ECO:0000313" key="2">
    <source>
        <dbReference type="Proteomes" id="UP001187192"/>
    </source>
</evidence>